<proteinExistence type="predicted"/>
<name>A0A9Q8P9X1_PASFU</name>
<evidence type="ECO:0000313" key="3">
    <source>
        <dbReference type="Proteomes" id="UP000756132"/>
    </source>
</evidence>
<sequence length="107" mass="12207">MKQAHYEQADVRGFPPQPKGELVVLRGSNEGIDLENWKLERALVPSSSRRAAALPQRNSRPDQSHNNEDSDDDDKSKDEGDNDDDEPGEDEENSDARTSRLWNRYQI</sequence>
<feature type="compositionally biased region" description="Acidic residues" evidence="1">
    <location>
        <begin position="80"/>
        <end position="93"/>
    </location>
</feature>
<dbReference type="GeneID" id="71987059"/>
<protein>
    <submittedName>
        <fullName evidence="2">Uncharacterized protein</fullName>
    </submittedName>
</protein>
<evidence type="ECO:0000256" key="1">
    <source>
        <dbReference type="SAM" id="MobiDB-lite"/>
    </source>
</evidence>
<organism evidence="2 3">
    <name type="scientific">Passalora fulva</name>
    <name type="common">Tomato leaf mold</name>
    <name type="synonym">Cladosporium fulvum</name>
    <dbReference type="NCBI Taxonomy" id="5499"/>
    <lineage>
        <taxon>Eukaryota</taxon>
        <taxon>Fungi</taxon>
        <taxon>Dikarya</taxon>
        <taxon>Ascomycota</taxon>
        <taxon>Pezizomycotina</taxon>
        <taxon>Dothideomycetes</taxon>
        <taxon>Dothideomycetidae</taxon>
        <taxon>Mycosphaerellales</taxon>
        <taxon>Mycosphaerellaceae</taxon>
        <taxon>Fulvia</taxon>
    </lineage>
</organism>
<dbReference type="KEGG" id="ffu:CLAFUR5_07181"/>
<accession>A0A9Q8P9X1</accession>
<dbReference type="AlphaFoldDB" id="A0A9Q8P9X1"/>
<keyword evidence="3" id="KW-1185">Reference proteome</keyword>
<dbReference type="Proteomes" id="UP000756132">
    <property type="component" value="Chromosome 6"/>
</dbReference>
<gene>
    <name evidence="2" type="ORF">CLAFUR5_07181</name>
</gene>
<feature type="region of interest" description="Disordered" evidence="1">
    <location>
        <begin position="44"/>
        <end position="107"/>
    </location>
</feature>
<feature type="region of interest" description="Disordered" evidence="1">
    <location>
        <begin position="1"/>
        <end position="22"/>
    </location>
</feature>
<feature type="compositionally biased region" description="Basic and acidic residues" evidence="1">
    <location>
        <begin position="1"/>
        <end position="10"/>
    </location>
</feature>
<feature type="compositionally biased region" description="Basic and acidic residues" evidence="1">
    <location>
        <begin position="59"/>
        <end position="79"/>
    </location>
</feature>
<dbReference type="EMBL" id="CP090168">
    <property type="protein sequence ID" value="UJO18577.1"/>
    <property type="molecule type" value="Genomic_DNA"/>
</dbReference>
<reference evidence="2" key="1">
    <citation type="submission" date="2021-12" db="EMBL/GenBank/DDBJ databases">
        <authorList>
            <person name="Zaccaron A."/>
            <person name="Stergiopoulos I."/>
        </authorList>
    </citation>
    <scope>NUCLEOTIDE SEQUENCE</scope>
    <source>
        <strain evidence="2">Race5_Kim</strain>
    </source>
</reference>
<dbReference type="RefSeq" id="XP_047762943.1">
    <property type="nucleotide sequence ID" value="XM_047906329.1"/>
</dbReference>
<reference evidence="2" key="2">
    <citation type="journal article" date="2022" name="Microb. Genom.">
        <title>A chromosome-scale genome assembly of the tomato pathogen Cladosporium fulvum reveals a compartmentalized genome architecture and the presence of a dispensable chromosome.</title>
        <authorList>
            <person name="Zaccaron A.Z."/>
            <person name="Chen L.H."/>
            <person name="Samaras A."/>
            <person name="Stergiopoulos I."/>
        </authorList>
    </citation>
    <scope>NUCLEOTIDE SEQUENCE</scope>
    <source>
        <strain evidence="2">Race5_Kim</strain>
    </source>
</reference>
<evidence type="ECO:0000313" key="2">
    <source>
        <dbReference type="EMBL" id="UJO18577.1"/>
    </source>
</evidence>